<dbReference type="Proteomes" id="UP000005583">
    <property type="component" value="Unassembled WGS sequence"/>
</dbReference>
<dbReference type="EMBL" id="ACGU01000089">
    <property type="protein sequence ID" value="EEJ71294.1"/>
    <property type="molecule type" value="Genomic_DNA"/>
</dbReference>
<keyword evidence="1" id="KW-0472">Membrane</keyword>
<feature type="transmembrane region" description="Helical" evidence="1">
    <location>
        <begin position="21"/>
        <end position="38"/>
    </location>
</feature>
<evidence type="ECO:0000313" key="3">
    <source>
        <dbReference type="Proteomes" id="UP000005583"/>
    </source>
</evidence>
<evidence type="ECO:0000256" key="1">
    <source>
        <dbReference type="SAM" id="Phobius"/>
    </source>
</evidence>
<keyword evidence="3" id="KW-1185">Reference proteome</keyword>
<keyword evidence="1" id="KW-0812">Transmembrane</keyword>
<protein>
    <submittedName>
        <fullName evidence="2">Uncharacterized protein</fullName>
    </submittedName>
</protein>
<dbReference type="RefSeq" id="WP_007127062.1">
    <property type="nucleotide sequence ID" value="NZ_AZFO01000016.1"/>
</dbReference>
<reference evidence="2 3" key="1">
    <citation type="submission" date="2009-01" db="EMBL/GenBank/DDBJ databases">
        <authorList>
            <person name="Qin X."/>
            <person name="Bachman B."/>
            <person name="Battles P."/>
            <person name="Bell A."/>
            <person name="Bess C."/>
            <person name="Bickham C."/>
            <person name="Chaboub L."/>
            <person name="Chen D."/>
            <person name="Coyle M."/>
            <person name="Deiros D.R."/>
            <person name="Dinh H."/>
            <person name="Forbes L."/>
            <person name="Fowler G."/>
            <person name="Francisco L."/>
            <person name="Fu Q."/>
            <person name="Gubbala S."/>
            <person name="Hale W."/>
            <person name="Han Y."/>
            <person name="Hemphill L."/>
            <person name="Highlander S.K."/>
            <person name="Hirani K."/>
            <person name="Hogues M."/>
            <person name="Jackson L."/>
            <person name="Jakkamsetti A."/>
            <person name="Javaid M."/>
            <person name="Jiang H."/>
            <person name="Korchina V."/>
            <person name="Kovar C."/>
            <person name="Lara F."/>
            <person name="Lee S."/>
            <person name="Mata R."/>
            <person name="Mathew T."/>
            <person name="Moen C."/>
            <person name="Morales K."/>
            <person name="Munidasa M."/>
            <person name="Nazareth L."/>
            <person name="Ngo R."/>
            <person name="Nguyen L."/>
            <person name="Okwuonu G."/>
            <person name="Ongeri F."/>
            <person name="Patil S."/>
            <person name="Petrosino J."/>
            <person name="Pham C."/>
            <person name="Pham P."/>
            <person name="Pu L.-L."/>
            <person name="Puazo M."/>
            <person name="Raj R."/>
            <person name="Reid J."/>
            <person name="Rouhana J."/>
            <person name="Saada N."/>
            <person name="Shang Y."/>
            <person name="Simmons D."/>
            <person name="Thornton R."/>
            <person name="Warren J."/>
            <person name="Weissenberger G."/>
            <person name="Zhang J."/>
            <person name="Zhang L."/>
            <person name="Zhou C."/>
            <person name="Zhu D."/>
            <person name="Muzny D."/>
            <person name="Worley K."/>
            <person name="Gibbs R."/>
        </authorList>
    </citation>
    <scope>NUCLEOTIDE SEQUENCE [LARGE SCALE GENOMIC DNA]</scope>
    <source>
        <strain evidence="2 3">DSM 16047</strain>
    </source>
</reference>
<evidence type="ECO:0000313" key="2">
    <source>
        <dbReference type="EMBL" id="EEJ71294.1"/>
    </source>
</evidence>
<organism evidence="2 3">
    <name type="scientific">Lactobacillus ultunensis DSM 16047</name>
    <dbReference type="NCBI Taxonomy" id="525365"/>
    <lineage>
        <taxon>Bacteria</taxon>
        <taxon>Bacillati</taxon>
        <taxon>Bacillota</taxon>
        <taxon>Bacilli</taxon>
        <taxon>Lactobacillales</taxon>
        <taxon>Lactobacillaceae</taxon>
        <taxon>Lactobacillus</taxon>
    </lineage>
</organism>
<dbReference type="AlphaFoldDB" id="C2EQ73"/>
<proteinExistence type="predicted"/>
<accession>C2EQ73</accession>
<gene>
    <name evidence="2" type="ORF">HMPREF0548_1819</name>
</gene>
<dbReference type="STRING" id="525365.HMPREF0548_1819"/>
<name>C2EQ73_9LACO</name>
<comment type="caution">
    <text evidence="2">The sequence shown here is derived from an EMBL/GenBank/DDBJ whole genome shotgun (WGS) entry which is preliminary data.</text>
</comment>
<sequence length="70" mass="8466">MKENKWIRARRIEERMLIIEAIYVFSMFLSLVFCFPLFVIEFKIAIIFTLLVMVEELFEIKFKAKKATTK</sequence>
<dbReference type="HOGENOM" id="CLU_2752854_0_0_9"/>
<keyword evidence="1" id="KW-1133">Transmembrane helix</keyword>